<dbReference type="PANTHER" id="PTHR30332">
    <property type="entry name" value="PROBABLE GENERAL SECRETION PATHWAY PROTEIN D"/>
    <property type="match status" value="1"/>
</dbReference>
<evidence type="ECO:0000256" key="2">
    <source>
        <dbReference type="ARBA" id="ARBA00023136"/>
    </source>
</evidence>
<evidence type="ECO:0000313" key="8">
    <source>
        <dbReference type="EMBL" id="MBI1755598.1"/>
    </source>
</evidence>
<evidence type="ECO:0000313" key="9">
    <source>
        <dbReference type="Proteomes" id="UP000727962"/>
    </source>
</evidence>
<dbReference type="AlphaFoldDB" id="A0A931LT07"/>
<feature type="compositionally biased region" description="Low complexity" evidence="5">
    <location>
        <begin position="150"/>
        <end position="171"/>
    </location>
</feature>
<feature type="chain" id="PRO_5036887225" description="Secretin/TonB short N-terminal domain-containing protein" evidence="6">
    <location>
        <begin position="24"/>
        <end position="936"/>
    </location>
</feature>
<dbReference type="EMBL" id="JACOSL010000004">
    <property type="protein sequence ID" value="MBI1755598.1"/>
    <property type="molecule type" value="Genomic_DNA"/>
</dbReference>
<evidence type="ECO:0000256" key="1">
    <source>
        <dbReference type="ARBA" id="ARBA00022448"/>
    </source>
</evidence>
<dbReference type="Pfam" id="PF00263">
    <property type="entry name" value="Secretin"/>
    <property type="match status" value="1"/>
</dbReference>
<evidence type="ECO:0000259" key="7">
    <source>
        <dbReference type="SMART" id="SM00965"/>
    </source>
</evidence>
<keyword evidence="1" id="KW-0813">Transport</keyword>
<evidence type="ECO:0000256" key="5">
    <source>
        <dbReference type="SAM" id="MobiDB-lite"/>
    </source>
</evidence>
<dbReference type="SMART" id="SM00965">
    <property type="entry name" value="STN"/>
    <property type="match status" value="1"/>
</dbReference>
<accession>A0A931LT07</accession>
<feature type="signal peptide" evidence="6">
    <location>
        <begin position="1"/>
        <end position="23"/>
    </location>
</feature>
<sequence>MLTRLSRWISASAFVGAASAALAQGTLTGVQAHSVGLGVEIQINGSGLKQPKVFHAYGHRFTILEFDAKLAGHPSKGTVNHGGVASYSYGWYSSSPPKVRVLVRCTAAQEPWIAKTSDGWRLCVNVSHDAFTADSSFPTTVPPLVYSEKTSSPATATRTAQATTTAPEPTTKLSEATAKASIADVKTSETPVEFASIGGRIAVAPGDGTPVPSTSLRATAARPARKAKAESHVARYESPRSGRVTLDFANTEVVQVLKALALQGGVNIVTSPEVKGTVTVALDGVSVKEALDLVTTMAGVRYAKVGNTYIVTSADRFPDAIKQISGRADESTETRVVPLFSGMGSQIKAAIVKALQPDAAGGRYDLILPSEQLTVAKTETLGGPSGAGTAGATPAPGAPVASAASGTPQGATMVKEESKSADQKKDSYVVLVGSKSRLNEVEPAVKELDAQICHSLLIPIPEEHVAMRAVYHTVSNSAKNLLAAVVEPERAGTLGAQPYRTTVGHVEVYASTTSAQGEQLLVLNGPKHEVDRLLGILTQLDDSSLTTTSATVYEVKYADPRALKDDLAAQIPGLHVTIPPASAGNQGLYQANATRQDVQTQGAGAITKSESGMSAVAQPSASTGASSSTTNSGGQGGSSPDQGSPAGLAQPYTALESGAVPMRLVLKGTPQLLKQALDYLRLVDVAPRQVALEMRVMEMSKNDAINAGIDWSIFTGGAVKMIGLHNAATTSTNNSATVGLGNRLFQGSVTAQLDKLAGSGKLIARPNMIATDGRQTELFVGDAIRYVESKTTSQNGVSITTNTVRVGVRLAVLPRVGGDGSVTMDLRPVVSFLTKFVPTGDGGQLPQTSERVAQSTLTVKDGETIAIGGLIQDQDRKDVQGLPFLMDLPIIGHLFKSTTTTKSKVELAIFLTVRIIDGPVSASSPKLPMNDEAKKN</sequence>
<evidence type="ECO:0000256" key="4">
    <source>
        <dbReference type="RuleBase" id="RU004003"/>
    </source>
</evidence>
<organism evidence="8 9">
    <name type="scientific">Fimbriimonas ginsengisoli</name>
    <dbReference type="NCBI Taxonomy" id="1005039"/>
    <lineage>
        <taxon>Bacteria</taxon>
        <taxon>Bacillati</taxon>
        <taxon>Armatimonadota</taxon>
        <taxon>Fimbriimonadia</taxon>
        <taxon>Fimbriimonadales</taxon>
        <taxon>Fimbriimonadaceae</taxon>
        <taxon>Fimbriimonas</taxon>
    </lineage>
</organism>
<dbReference type="PRINTS" id="PR00811">
    <property type="entry name" value="BCTERIALGSPD"/>
</dbReference>
<proteinExistence type="inferred from homology"/>
<dbReference type="GO" id="GO:0009306">
    <property type="term" value="P:protein secretion"/>
    <property type="evidence" value="ECO:0007669"/>
    <property type="project" value="InterPro"/>
</dbReference>
<feature type="compositionally biased region" description="Low complexity" evidence="5">
    <location>
        <begin position="390"/>
        <end position="408"/>
    </location>
</feature>
<evidence type="ECO:0000256" key="6">
    <source>
        <dbReference type="SAM" id="SignalP"/>
    </source>
</evidence>
<dbReference type="GO" id="GO:0019867">
    <property type="term" value="C:outer membrane"/>
    <property type="evidence" value="ECO:0007669"/>
    <property type="project" value="InterPro"/>
</dbReference>
<feature type="compositionally biased region" description="Low complexity" evidence="5">
    <location>
        <begin position="617"/>
        <end position="647"/>
    </location>
</feature>
<dbReference type="GO" id="GO:0015627">
    <property type="term" value="C:type II protein secretion system complex"/>
    <property type="evidence" value="ECO:0007669"/>
    <property type="project" value="TreeGrafter"/>
</dbReference>
<feature type="compositionally biased region" description="Polar residues" evidence="5">
    <location>
        <begin position="600"/>
        <end position="612"/>
    </location>
</feature>
<dbReference type="PANTHER" id="PTHR30332:SF17">
    <property type="entry name" value="TYPE IV PILIATION SYSTEM PROTEIN DR_0774-RELATED"/>
    <property type="match status" value="1"/>
</dbReference>
<dbReference type="InterPro" id="IPR050810">
    <property type="entry name" value="Bact_Secretion_Sys_Channel"/>
</dbReference>
<evidence type="ECO:0000256" key="3">
    <source>
        <dbReference type="ARBA" id="ARBA00023237"/>
    </source>
</evidence>
<dbReference type="InterPro" id="IPR001775">
    <property type="entry name" value="GspD/PilQ"/>
</dbReference>
<keyword evidence="3" id="KW-0998">Cell outer membrane</keyword>
<dbReference type="Gene3D" id="3.30.1370.130">
    <property type="match status" value="1"/>
</dbReference>
<dbReference type="InterPro" id="IPR011662">
    <property type="entry name" value="Secretin/TonB_short_N"/>
</dbReference>
<reference evidence="8" key="1">
    <citation type="submission" date="2020-07" db="EMBL/GenBank/DDBJ databases">
        <title>Huge and variable diversity of episymbiotic CPR bacteria and DPANN archaea in groundwater ecosystems.</title>
        <authorList>
            <person name="He C.Y."/>
            <person name="Keren R."/>
            <person name="Whittaker M."/>
            <person name="Farag I.F."/>
            <person name="Doudna J."/>
            <person name="Cate J.H.D."/>
            <person name="Banfield J.F."/>
        </authorList>
    </citation>
    <scope>NUCLEOTIDE SEQUENCE</scope>
    <source>
        <strain evidence="8">NC_groundwater_17_Pr7_B-0.1um_64_12</strain>
    </source>
</reference>
<feature type="domain" description="Secretin/TonB short N-terminal" evidence="7">
    <location>
        <begin position="266"/>
        <end position="314"/>
    </location>
</feature>
<comment type="caution">
    <text evidence="8">The sequence shown here is derived from an EMBL/GenBank/DDBJ whole genome shotgun (WGS) entry which is preliminary data.</text>
</comment>
<feature type="region of interest" description="Disordered" evidence="5">
    <location>
        <begin position="600"/>
        <end position="649"/>
    </location>
</feature>
<name>A0A931LT07_FIMGI</name>
<dbReference type="Proteomes" id="UP000727962">
    <property type="component" value="Unassembled WGS sequence"/>
</dbReference>
<keyword evidence="2" id="KW-0472">Membrane</keyword>
<dbReference type="InterPro" id="IPR004846">
    <property type="entry name" value="T2SS/T3SS_dom"/>
</dbReference>
<protein>
    <recommendedName>
        <fullName evidence="7">Secretin/TonB short N-terminal domain-containing protein</fullName>
    </recommendedName>
</protein>
<keyword evidence="6" id="KW-0732">Signal</keyword>
<comment type="similarity">
    <text evidence="4">Belongs to the bacterial secretin family.</text>
</comment>
<feature type="region of interest" description="Disordered" evidence="5">
    <location>
        <begin position="147"/>
        <end position="171"/>
    </location>
</feature>
<gene>
    <name evidence="8" type="ORF">HYR64_00635</name>
</gene>
<feature type="region of interest" description="Disordered" evidence="5">
    <location>
        <begin position="379"/>
        <end position="420"/>
    </location>
</feature>